<accession>A0A6V8H1G9</accession>
<name>A0A6V8H1G9_TALPI</name>
<sequence>MHFSKIAIVLAPLIGLAAARPPHHLSPSGSSIPLPSFSPFPSASPVDHSRSERTTPNCTITDLIHLADLTPRDTLIPLDALGLAAQACLLPQSHLADHILLDALNQAALVYLHRLWDPSFLVDLSRSVMRSSNTTDLTHLADLIHLADPTHLASLTHLAGRTHFYYPPK</sequence>
<protein>
    <submittedName>
        <fullName evidence="2">Uncharacterized protein</fullName>
    </submittedName>
</protein>
<keyword evidence="3" id="KW-1185">Reference proteome</keyword>
<evidence type="ECO:0000313" key="3">
    <source>
        <dbReference type="Proteomes" id="UP000053095"/>
    </source>
</evidence>
<reference evidence="3" key="1">
    <citation type="journal article" date="2015" name="Genome Announc.">
        <title>Draft genome sequence of Talaromyces cellulolyticus strain Y-94, a source of lignocellulosic biomass-degrading enzymes.</title>
        <authorList>
            <person name="Fujii T."/>
            <person name="Koike H."/>
            <person name="Sawayama S."/>
            <person name="Yano S."/>
            <person name="Inoue H."/>
        </authorList>
    </citation>
    <scope>NUCLEOTIDE SEQUENCE [LARGE SCALE GENOMIC DNA]</scope>
    <source>
        <strain evidence="3">Y-94</strain>
    </source>
</reference>
<dbReference type="AlphaFoldDB" id="A0A6V8H1G9"/>
<gene>
    <name evidence="2" type="ORF">TCE0_017f03267</name>
</gene>
<dbReference type="EMBL" id="DF933813">
    <property type="protein sequence ID" value="GAM35158.1"/>
    <property type="molecule type" value="Genomic_DNA"/>
</dbReference>
<evidence type="ECO:0000256" key="1">
    <source>
        <dbReference type="SAM" id="SignalP"/>
    </source>
</evidence>
<keyword evidence="1" id="KW-0732">Signal</keyword>
<evidence type="ECO:0000313" key="2">
    <source>
        <dbReference type="EMBL" id="GAM35158.1"/>
    </source>
</evidence>
<dbReference type="Proteomes" id="UP000053095">
    <property type="component" value="Unassembled WGS sequence"/>
</dbReference>
<comment type="caution">
    <text evidence="2">The sequence shown here is derived from an EMBL/GenBank/DDBJ whole genome shotgun (WGS) entry which is preliminary data.</text>
</comment>
<feature type="chain" id="PRO_5028443264" evidence="1">
    <location>
        <begin position="20"/>
        <end position="169"/>
    </location>
</feature>
<feature type="signal peptide" evidence="1">
    <location>
        <begin position="1"/>
        <end position="19"/>
    </location>
</feature>
<proteinExistence type="predicted"/>
<organism evidence="2 3">
    <name type="scientific">Talaromyces pinophilus</name>
    <name type="common">Penicillium pinophilum</name>
    <dbReference type="NCBI Taxonomy" id="128442"/>
    <lineage>
        <taxon>Eukaryota</taxon>
        <taxon>Fungi</taxon>
        <taxon>Dikarya</taxon>
        <taxon>Ascomycota</taxon>
        <taxon>Pezizomycotina</taxon>
        <taxon>Eurotiomycetes</taxon>
        <taxon>Eurotiomycetidae</taxon>
        <taxon>Eurotiales</taxon>
        <taxon>Trichocomaceae</taxon>
        <taxon>Talaromyces</taxon>
        <taxon>Talaromyces sect. Talaromyces</taxon>
    </lineage>
</organism>